<proteinExistence type="inferred from homology"/>
<evidence type="ECO:0000256" key="4">
    <source>
        <dbReference type="ARBA" id="ARBA00023098"/>
    </source>
</evidence>
<comment type="similarity">
    <text evidence="6">Belongs to the acetyltransferase family. OlsB subfamily.</text>
</comment>
<comment type="pathway">
    <text evidence="1">Lipid metabolism.</text>
</comment>
<keyword evidence="12" id="KW-1185">Reference proteome</keyword>
<name>A0A7X6JXX4_9RHOB</name>
<dbReference type="EC" id="2.3.2.30" evidence="7"/>
<keyword evidence="3 11" id="KW-0808">Transferase</keyword>
<evidence type="ECO:0000256" key="9">
    <source>
        <dbReference type="ARBA" id="ARBA00045724"/>
    </source>
</evidence>
<dbReference type="GO" id="GO:0006629">
    <property type="term" value="P:lipid metabolic process"/>
    <property type="evidence" value="ECO:0007669"/>
    <property type="project" value="UniProtKB-KW"/>
</dbReference>
<dbReference type="SUPFAM" id="SSF55729">
    <property type="entry name" value="Acyl-CoA N-acyltransferases (Nat)"/>
    <property type="match status" value="1"/>
</dbReference>
<dbReference type="RefSeq" id="WP_168624408.1">
    <property type="nucleotide sequence ID" value="NZ_JAAZQQ010000006.1"/>
</dbReference>
<organism evidence="11 12">
    <name type="scientific">Roseicyclus persicicus</name>
    <dbReference type="NCBI Taxonomy" id="2650661"/>
    <lineage>
        <taxon>Bacteria</taxon>
        <taxon>Pseudomonadati</taxon>
        <taxon>Pseudomonadota</taxon>
        <taxon>Alphaproteobacteria</taxon>
        <taxon>Rhodobacterales</taxon>
        <taxon>Roseobacteraceae</taxon>
        <taxon>Roseicyclus</taxon>
    </lineage>
</organism>
<evidence type="ECO:0000256" key="5">
    <source>
        <dbReference type="ARBA" id="ARBA00023315"/>
    </source>
</evidence>
<evidence type="ECO:0000256" key="10">
    <source>
        <dbReference type="ARBA" id="ARBA00047785"/>
    </source>
</evidence>
<protein>
    <recommendedName>
        <fullName evidence="8">L-ornithine N(alpha)-acyltransferase</fullName>
        <ecNumber evidence="7">2.3.2.30</ecNumber>
    </recommendedName>
</protein>
<dbReference type="Gene3D" id="3.40.630.30">
    <property type="match status" value="1"/>
</dbReference>
<keyword evidence="4" id="KW-0443">Lipid metabolism</keyword>
<dbReference type="InterPro" id="IPR016181">
    <property type="entry name" value="Acyl_CoA_acyltransferase"/>
</dbReference>
<evidence type="ECO:0000256" key="6">
    <source>
        <dbReference type="ARBA" id="ARBA00038095"/>
    </source>
</evidence>
<dbReference type="GO" id="GO:0043810">
    <property type="term" value="F:ornithine-acyl [acyl carrier protein] N-acyltransferase activity"/>
    <property type="evidence" value="ECO:0007669"/>
    <property type="project" value="UniProtKB-EC"/>
</dbReference>
<accession>A0A7X6JXX4</accession>
<keyword evidence="2" id="KW-0444">Lipid biosynthesis</keyword>
<evidence type="ECO:0000313" key="12">
    <source>
        <dbReference type="Proteomes" id="UP000526408"/>
    </source>
</evidence>
<dbReference type="AlphaFoldDB" id="A0A7X6JXX4"/>
<sequence>MQIDDSHFELCLAGSEADLHAAQRLRYEVFVAELGGDGPMVDHDARLEADRFDAHFDHLLLRDLRRPEGDRVVGVYRVMTEAGAAAAGQFYSEDEYDLSPLRASGRRLLELGRSCVHRDYRGGTAMMHLWAGLADYIAARGIEVMFGVASFHGLDPAPLAGPLSLLHHRHLAPAELRPVARADGFQRMDLVAEAALDRPAAIRGIPALIKAYLRLGGFVGQGAYVDRAFNCIDVCLVMDVARIPDRARALYQRGAA</sequence>
<evidence type="ECO:0000256" key="1">
    <source>
        <dbReference type="ARBA" id="ARBA00005189"/>
    </source>
</evidence>
<comment type="caution">
    <text evidence="11">The sequence shown here is derived from an EMBL/GenBank/DDBJ whole genome shotgun (WGS) entry which is preliminary data.</text>
</comment>
<evidence type="ECO:0000256" key="2">
    <source>
        <dbReference type="ARBA" id="ARBA00022516"/>
    </source>
</evidence>
<dbReference type="InterPro" id="IPR052351">
    <property type="entry name" value="Ornithine_N-alpha-AT"/>
</dbReference>
<reference evidence="11 12" key="1">
    <citation type="submission" date="2020-04" db="EMBL/GenBank/DDBJ databases">
        <authorList>
            <person name="Yoon J."/>
        </authorList>
    </citation>
    <scope>NUCLEOTIDE SEQUENCE [LARGE SCALE GENOMIC DNA]</scope>
    <source>
        <strain evidence="11 12">KMU-115</strain>
    </source>
</reference>
<dbReference type="PANTHER" id="PTHR37323">
    <property type="entry name" value="GCN5-RELATED N-ACETYLTRANSFERASE"/>
    <property type="match status" value="1"/>
</dbReference>
<evidence type="ECO:0000313" key="11">
    <source>
        <dbReference type="EMBL" id="NKX46017.1"/>
    </source>
</evidence>
<keyword evidence="5" id="KW-0012">Acyltransferase</keyword>
<gene>
    <name evidence="11" type="ORF">HCU73_15585</name>
</gene>
<comment type="catalytic activity">
    <reaction evidence="10">
        <text>a (3R)-hydroxyacyl-[ACP] + L-ornithine = a lyso-ornithine lipid + holo-[ACP] + H(+)</text>
        <dbReference type="Rhea" id="RHEA:20633"/>
        <dbReference type="Rhea" id="RHEA-COMP:9685"/>
        <dbReference type="Rhea" id="RHEA-COMP:9945"/>
        <dbReference type="ChEBI" id="CHEBI:15378"/>
        <dbReference type="ChEBI" id="CHEBI:46911"/>
        <dbReference type="ChEBI" id="CHEBI:64479"/>
        <dbReference type="ChEBI" id="CHEBI:78827"/>
        <dbReference type="ChEBI" id="CHEBI:138482"/>
        <dbReference type="EC" id="2.3.2.30"/>
    </reaction>
    <physiologicalReaction direction="left-to-right" evidence="10">
        <dbReference type="Rhea" id="RHEA:20634"/>
    </physiologicalReaction>
</comment>
<evidence type="ECO:0000256" key="3">
    <source>
        <dbReference type="ARBA" id="ARBA00022679"/>
    </source>
</evidence>
<evidence type="ECO:0000256" key="7">
    <source>
        <dbReference type="ARBA" id="ARBA00039058"/>
    </source>
</evidence>
<evidence type="ECO:0000256" key="8">
    <source>
        <dbReference type="ARBA" id="ARBA00039866"/>
    </source>
</evidence>
<dbReference type="EMBL" id="JAAZQQ010000006">
    <property type="protein sequence ID" value="NKX46017.1"/>
    <property type="molecule type" value="Genomic_DNA"/>
</dbReference>
<dbReference type="Proteomes" id="UP000526408">
    <property type="component" value="Unassembled WGS sequence"/>
</dbReference>
<comment type="function">
    <text evidence="9">Catalyzes the first step in the biosynthesis of ornithine lipids, which are phosphorus-free membrane lipids. Catalyzes the 3-hydroxyacyl-acyl carrier protein-dependent acylation of ornithine to form lyso-ornithine lipid (LOL).</text>
</comment>
<dbReference type="PANTHER" id="PTHR37323:SF1">
    <property type="entry name" value="L-ORNITHINE N(ALPHA)-ACYLTRANSFERASE"/>
    <property type="match status" value="1"/>
</dbReference>
<dbReference type="Pfam" id="PF13444">
    <property type="entry name" value="Acetyltransf_5"/>
    <property type="match status" value="1"/>
</dbReference>